<accession>A0ABX5A814</accession>
<reference evidence="1 2" key="1">
    <citation type="submission" date="2018-02" db="EMBL/GenBank/DDBJ databases">
        <title>Lelliotia aquatilis sp. nov., isolated from drinking water.</title>
        <authorList>
            <person name="Kaempfer P."/>
            <person name="Glaeser S."/>
            <person name="Exner M."/>
            <person name="Doijad S."/>
            <person name="Chakraborty T."/>
        </authorList>
    </citation>
    <scope>NUCLEOTIDE SEQUENCE [LARGE SCALE GENOMIC DNA]</scope>
    <source>
        <strain evidence="1 2">6331-17</strain>
    </source>
</reference>
<dbReference type="EMBL" id="PQVW01000001">
    <property type="protein sequence ID" value="POZ33612.1"/>
    <property type="molecule type" value="Genomic_DNA"/>
</dbReference>
<proteinExistence type="predicted"/>
<organism evidence="1 2">
    <name type="scientific">Lelliottia aquatilis</name>
    <dbReference type="NCBI Taxonomy" id="2080838"/>
    <lineage>
        <taxon>Bacteria</taxon>
        <taxon>Pseudomonadati</taxon>
        <taxon>Pseudomonadota</taxon>
        <taxon>Gammaproteobacteria</taxon>
        <taxon>Enterobacterales</taxon>
        <taxon>Enterobacteriaceae</taxon>
        <taxon>Lelliottia</taxon>
    </lineage>
</organism>
<sequence length="69" mass="7754">MVLMALPKPDDSFRHLMAPAGLDALRIAEAQLKADRKIIVCLFECKLMISNYIKVIEVKCIHDVPSGSW</sequence>
<comment type="caution">
    <text evidence="1">The sequence shown here is derived from an EMBL/GenBank/DDBJ whole genome shotgun (WGS) entry which is preliminary data.</text>
</comment>
<evidence type="ECO:0000313" key="1">
    <source>
        <dbReference type="EMBL" id="POZ33612.1"/>
    </source>
</evidence>
<name>A0ABX5A814_9ENTR</name>
<gene>
    <name evidence="1" type="ORF">C3712_00445</name>
</gene>
<evidence type="ECO:0000313" key="2">
    <source>
        <dbReference type="Proteomes" id="UP000237025"/>
    </source>
</evidence>
<dbReference type="Proteomes" id="UP000237025">
    <property type="component" value="Unassembled WGS sequence"/>
</dbReference>
<keyword evidence="2" id="KW-1185">Reference proteome</keyword>
<protein>
    <submittedName>
        <fullName evidence="1">Uncharacterized protein</fullName>
    </submittedName>
</protein>